<evidence type="ECO:0000256" key="1">
    <source>
        <dbReference type="SAM" id="MobiDB-lite"/>
    </source>
</evidence>
<proteinExistence type="predicted"/>
<dbReference type="Proteomes" id="UP000504882">
    <property type="component" value="Unassembled WGS sequence"/>
</dbReference>
<keyword evidence="3" id="KW-1185">Reference proteome</keyword>
<sequence>MNAKDEAAHVASEVSDRARVVKDVATDQVQDVARAVKEQARDTASEARYQARSLFEQARREVIDQAGGQQQRLSEGLRSFSSDLSSMADSDQGQGLAGAMTRQVADYLERAGDWLQQRDPAQALDEVSRYARRHPGTFMAIAAGLGLLAGRVARGAKEAGGDAEPNDTTDATRRPVAAPMRRQAPNIEGVGAAPSVTQTPSTRAGSPGAPDWAPVGGSTVDPLSTRPGGQA</sequence>
<dbReference type="RefSeq" id="WP_133108588.1">
    <property type="nucleotide sequence ID" value="NZ_SMNA01000007.1"/>
</dbReference>
<name>A0ABY2E0S8_9MICO</name>
<comment type="caution">
    <text evidence="2">The sequence shown here is derived from an EMBL/GenBank/DDBJ whole genome shotgun (WGS) entry which is preliminary data.</text>
</comment>
<accession>A0ABY2E0S8</accession>
<evidence type="ECO:0000313" key="2">
    <source>
        <dbReference type="EMBL" id="TDE91554.1"/>
    </source>
</evidence>
<protein>
    <submittedName>
        <fullName evidence="2">Uncharacterized protein</fullName>
    </submittedName>
</protein>
<evidence type="ECO:0000313" key="3">
    <source>
        <dbReference type="Proteomes" id="UP000504882"/>
    </source>
</evidence>
<gene>
    <name evidence="2" type="ORF">EXU48_15520</name>
</gene>
<feature type="region of interest" description="Disordered" evidence="1">
    <location>
        <begin position="158"/>
        <end position="231"/>
    </location>
</feature>
<dbReference type="EMBL" id="SMNA01000007">
    <property type="protein sequence ID" value="TDE91554.1"/>
    <property type="molecule type" value="Genomic_DNA"/>
</dbReference>
<reference evidence="2 3" key="1">
    <citation type="submission" date="2019-03" db="EMBL/GenBank/DDBJ databases">
        <title>Genomic features of bacteria from cold environments.</title>
        <authorList>
            <person name="Shen L."/>
        </authorList>
    </citation>
    <scope>NUCLEOTIDE SEQUENCE [LARGE SCALE GENOMIC DNA]</scope>
    <source>
        <strain evidence="3">T3246-1</strain>
    </source>
</reference>
<feature type="compositionally biased region" description="Polar residues" evidence="1">
    <location>
        <begin position="195"/>
        <end position="204"/>
    </location>
</feature>
<organism evidence="2 3">
    <name type="scientific">Occultella glacieicola</name>
    <dbReference type="NCBI Taxonomy" id="2518684"/>
    <lineage>
        <taxon>Bacteria</taxon>
        <taxon>Bacillati</taxon>
        <taxon>Actinomycetota</taxon>
        <taxon>Actinomycetes</taxon>
        <taxon>Micrococcales</taxon>
        <taxon>Ruaniaceae</taxon>
        <taxon>Occultella</taxon>
    </lineage>
</organism>